<organism evidence="14 15">
    <name type="scientific">Pelagibacterium nitratireducens</name>
    <dbReference type="NCBI Taxonomy" id="1046114"/>
    <lineage>
        <taxon>Bacteria</taxon>
        <taxon>Pseudomonadati</taxon>
        <taxon>Pseudomonadota</taxon>
        <taxon>Alphaproteobacteria</taxon>
        <taxon>Hyphomicrobiales</taxon>
        <taxon>Devosiaceae</taxon>
        <taxon>Pelagibacterium</taxon>
    </lineage>
</organism>
<keyword evidence="5 11" id="KW-0132">Cell division</keyword>
<feature type="active site" evidence="11">
    <location>
        <position position="229"/>
    </location>
</feature>
<dbReference type="PROSITE" id="PS51898">
    <property type="entry name" value="TYR_RECOMBINASE"/>
    <property type="match status" value="1"/>
</dbReference>
<dbReference type="Proteomes" id="UP001369958">
    <property type="component" value="Chromosome"/>
</dbReference>
<keyword evidence="9 11" id="KW-0233">DNA recombination</keyword>
<dbReference type="PANTHER" id="PTHR30349">
    <property type="entry name" value="PHAGE INTEGRASE-RELATED"/>
    <property type="match status" value="1"/>
</dbReference>
<evidence type="ECO:0000256" key="9">
    <source>
        <dbReference type="ARBA" id="ARBA00023172"/>
    </source>
</evidence>
<evidence type="ECO:0000259" key="13">
    <source>
        <dbReference type="PROSITE" id="PS51900"/>
    </source>
</evidence>
<keyword evidence="4 11" id="KW-0963">Cytoplasm</keyword>
<dbReference type="HAMAP" id="MF_01808">
    <property type="entry name" value="Recomb_XerC_XerD"/>
    <property type="match status" value="1"/>
</dbReference>
<evidence type="ECO:0000256" key="11">
    <source>
        <dbReference type="HAMAP-Rule" id="MF_01807"/>
    </source>
</evidence>
<dbReference type="EMBL" id="CP146275">
    <property type="protein sequence ID" value="WWT34749.1"/>
    <property type="molecule type" value="Genomic_DNA"/>
</dbReference>
<proteinExistence type="inferred from homology"/>
<keyword evidence="10 11" id="KW-0131">Cell cycle</keyword>
<evidence type="ECO:0000259" key="12">
    <source>
        <dbReference type="PROSITE" id="PS51898"/>
    </source>
</evidence>
<feature type="domain" description="Core-binding (CB)" evidence="13">
    <location>
        <begin position="1"/>
        <end position="74"/>
    </location>
</feature>
<evidence type="ECO:0000256" key="3">
    <source>
        <dbReference type="ARBA" id="ARBA00015810"/>
    </source>
</evidence>
<evidence type="ECO:0000256" key="2">
    <source>
        <dbReference type="ARBA" id="ARBA00010450"/>
    </source>
</evidence>
<comment type="function">
    <text evidence="11">Site-specific tyrosine recombinase, which acts by catalyzing the cutting and rejoining of the recombining DNA molecules. The XerC-XerD complex is essential to convert dimers of the bacterial chromosome into monomers to permit their segregation at cell division. It also contributes to the segregational stability of plasmids.</text>
</comment>
<dbReference type="RefSeq" id="WP_338610806.1">
    <property type="nucleotide sequence ID" value="NZ_CP146275.1"/>
</dbReference>
<dbReference type="InterPro" id="IPR023009">
    <property type="entry name" value="Tyrosine_recombinase_XerC/XerD"/>
</dbReference>
<dbReference type="InterPro" id="IPR013762">
    <property type="entry name" value="Integrase-like_cat_sf"/>
</dbReference>
<accession>A0ABZ2I999</accession>
<evidence type="ECO:0000256" key="4">
    <source>
        <dbReference type="ARBA" id="ARBA00022490"/>
    </source>
</evidence>
<dbReference type="InterPro" id="IPR011932">
    <property type="entry name" value="Recomb_XerD"/>
</dbReference>
<feature type="active site" evidence="11">
    <location>
        <position position="163"/>
    </location>
</feature>
<evidence type="ECO:0000256" key="1">
    <source>
        <dbReference type="ARBA" id="ARBA00004496"/>
    </source>
</evidence>
<dbReference type="PROSITE" id="PS51900">
    <property type="entry name" value="CB"/>
    <property type="match status" value="1"/>
</dbReference>
<keyword evidence="15" id="KW-1185">Reference proteome</keyword>
<dbReference type="InterPro" id="IPR010998">
    <property type="entry name" value="Integrase_recombinase_N"/>
</dbReference>
<dbReference type="NCBIfam" id="NF001399">
    <property type="entry name" value="PRK00283.1"/>
    <property type="match status" value="1"/>
</dbReference>
<feature type="active site" description="O-(3'-phospho-DNA)-tyrosine intermediate" evidence="11">
    <location>
        <position position="264"/>
    </location>
</feature>
<feature type="active site" evidence="11">
    <location>
        <position position="255"/>
    </location>
</feature>
<evidence type="ECO:0000256" key="6">
    <source>
        <dbReference type="ARBA" id="ARBA00022829"/>
    </source>
</evidence>
<comment type="subunit">
    <text evidence="11">Forms a cyclic heterotetrameric complex composed of two molecules of XerC and two molecules of XerD.</text>
</comment>
<dbReference type="InterPro" id="IPR011010">
    <property type="entry name" value="DNA_brk_join_enz"/>
</dbReference>
<evidence type="ECO:0000256" key="7">
    <source>
        <dbReference type="ARBA" id="ARBA00022908"/>
    </source>
</evidence>
<dbReference type="InterPro" id="IPR044068">
    <property type="entry name" value="CB"/>
</dbReference>
<comment type="similarity">
    <text evidence="2 11">Belongs to the 'phage' integrase family. XerD subfamily.</text>
</comment>
<name>A0ABZ2I999_9HYPH</name>
<evidence type="ECO:0000256" key="10">
    <source>
        <dbReference type="ARBA" id="ARBA00023306"/>
    </source>
</evidence>
<feature type="active site" evidence="11">
    <location>
        <position position="232"/>
    </location>
</feature>
<evidence type="ECO:0000256" key="8">
    <source>
        <dbReference type="ARBA" id="ARBA00023125"/>
    </source>
</evidence>
<comment type="subcellular location">
    <subcellularLocation>
        <location evidence="1 11">Cytoplasm</location>
    </subcellularLocation>
</comment>
<keyword evidence="7 11" id="KW-0229">DNA integration</keyword>
<feature type="active site" evidence="11">
    <location>
        <position position="139"/>
    </location>
</feature>
<dbReference type="Gene3D" id="1.10.150.130">
    <property type="match status" value="1"/>
</dbReference>
<evidence type="ECO:0000313" key="15">
    <source>
        <dbReference type="Proteomes" id="UP001369958"/>
    </source>
</evidence>
<dbReference type="Gene3D" id="1.10.443.10">
    <property type="entry name" value="Intergrase catalytic core"/>
    <property type="match status" value="1"/>
</dbReference>
<dbReference type="InterPro" id="IPR004107">
    <property type="entry name" value="Integrase_SAM-like_N"/>
</dbReference>
<keyword evidence="6 11" id="KW-0159">Chromosome partition</keyword>
<dbReference type="SUPFAM" id="SSF56349">
    <property type="entry name" value="DNA breaking-rejoining enzymes"/>
    <property type="match status" value="1"/>
</dbReference>
<dbReference type="PANTHER" id="PTHR30349:SF90">
    <property type="entry name" value="TYROSINE RECOMBINASE XERD"/>
    <property type="match status" value="1"/>
</dbReference>
<feature type="domain" description="Tyr recombinase" evidence="12">
    <location>
        <begin position="95"/>
        <end position="277"/>
    </location>
</feature>
<dbReference type="InterPro" id="IPR050090">
    <property type="entry name" value="Tyrosine_recombinase_XerCD"/>
</dbReference>
<sequence length="286" mass="30870">MMSAERGAAANTIEAYRRDLLDYAGFLAGPGKAISDAGRADVANYLAHLSAQGLAASSAARRLSAVRQLHRFLVSEGSKGDDPTRIVSAPKPGRGLPKVLSVEEVDRLLKCAEDEAAGGDESEVRLYVLLELLYATGLRVSELVALERKAVRREAEHLTIAGKGGKERLVPLNDRAKDALVGWLEGTDKDKFVFPAKGAEGHLARQVFARDLKRLAARAGLPVAKVSPHVLRHAFASHLLQNGADLRVVQMLLGHADISTTQIYTHVLDAHLRKLLEDHHPLSGDA</sequence>
<reference evidence="14 15" key="1">
    <citation type="submission" date="2024-02" db="EMBL/GenBank/DDBJ databases">
        <title>Complete genome sequence of Pelagibacterium nitratireducens ZH15.</title>
        <authorList>
            <person name="Zhao L.H."/>
        </authorList>
    </citation>
    <scope>NUCLEOTIDE SEQUENCE [LARGE SCALE GENOMIC DNA]</scope>
    <source>
        <strain evidence="14 15">ZH15</strain>
    </source>
</reference>
<gene>
    <name evidence="11" type="primary">xerD</name>
    <name evidence="14" type="ORF">V6617_03225</name>
</gene>
<protein>
    <recommendedName>
        <fullName evidence="3 11">Tyrosine recombinase XerD</fullName>
    </recommendedName>
</protein>
<keyword evidence="8 11" id="KW-0238">DNA-binding</keyword>
<dbReference type="Pfam" id="PF02899">
    <property type="entry name" value="Phage_int_SAM_1"/>
    <property type="match status" value="1"/>
</dbReference>
<dbReference type="Pfam" id="PF00589">
    <property type="entry name" value="Phage_integrase"/>
    <property type="match status" value="1"/>
</dbReference>
<dbReference type="InterPro" id="IPR002104">
    <property type="entry name" value="Integrase_catalytic"/>
</dbReference>
<dbReference type="HAMAP" id="MF_01807">
    <property type="entry name" value="Recomb_XerD"/>
    <property type="match status" value="1"/>
</dbReference>
<evidence type="ECO:0000313" key="14">
    <source>
        <dbReference type="EMBL" id="WWT34749.1"/>
    </source>
</evidence>
<evidence type="ECO:0000256" key="5">
    <source>
        <dbReference type="ARBA" id="ARBA00022618"/>
    </source>
</evidence>